<keyword evidence="2" id="KW-1185">Reference proteome</keyword>
<accession>A0A7L4P607</accession>
<proteinExistence type="predicted"/>
<organism evidence="1 2">
    <name type="scientific">Pyrobaculum arsenaticum</name>
    <dbReference type="NCBI Taxonomy" id="121277"/>
    <lineage>
        <taxon>Archaea</taxon>
        <taxon>Thermoproteota</taxon>
        <taxon>Thermoprotei</taxon>
        <taxon>Thermoproteales</taxon>
        <taxon>Thermoproteaceae</taxon>
        <taxon>Pyrobaculum</taxon>
    </lineage>
</organism>
<evidence type="ECO:0000313" key="1">
    <source>
        <dbReference type="EMBL" id="NYR14615.1"/>
    </source>
</evidence>
<protein>
    <submittedName>
        <fullName evidence="1">Uncharacterized protein</fullName>
    </submittedName>
</protein>
<evidence type="ECO:0000313" key="2">
    <source>
        <dbReference type="Proteomes" id="UP000554766"/>
    </source>
</evidence>
<gene>
    <name evidence="1" type="ORF">HC235_01245</name>
</gene>
<name>A0A7L4P607_9CREN</name>
<dbReference type="RefSeq" id="WP_128867406.1">
    <property type="nucleotide sequence ID" value="NZ_JAAVJF010000001.1"/>
</dbReference>
<reference evidence="1 2" key="1">
    <citation type="journal article" date="2020" name="Nat. Commun.">
        <title>The structures of two archaeal type IV pili illuminate evolutionary relationships.</title>
        <authorList>
            <person name="Wang F."/>
            <person name="Baquero D.P."/>
            <person name="Su Z."/>
            <person name="Beltran L.C."/>
            <person name="Prangishvili D."/>
            <person name="Krupovic M."/>
            <person name="Egelman E.H."/>
        </authorList>
    </citation>
    <scope>NUCLEOTIDE SEQUENCE [LARGE SCALE GENOMIC DNA]</scope>
    <source>
        <strain evidence="1 2">2GA</strain>
    </source>
</reference>
<comment type="caution">
    <text evidence="1">The sequence shown here is derived from an EMBL/GenBank/DDBJ whole genome shotgun (WGS) entry which is preliminary data.</text>
</comment>
<dbReference type="AlphaFoldDB" id="A0A7L4P607"/>
<dbReference type="EMBL" id="JAAVJF010000001">
    <property type="protein sequence ID" value="NYR14615.1"/>
    <property type="molecule type" value="Genomic_DNA"/>
</dbReference>
<dbReference type="GeneID" id="38938075"/>
<dbReference type="Proteomes" id="UP000554766">
    <property type="component" value="Unassembled WGS sequence"/>
</dbReference>
<sequence length="82" mass="8721">MLRASGRDAAAEATLTAAVKQPLEPAYMDAELFRAVKSLPVVGRVGIRLGGEPVKAAGAVHYKVSSVVIRAVGEIEHVVWWP</sequence>